<organism evidence="7 8">
    <name type="scientific">Candidatus Caccoplasma merdipullorum</name>
    <dbReference type="NCBI Taxonomy" id="2840718"/>
    <lineage>
        <taxon>Bacteria</taxon>
        <taxon>Pseudomonadati</taxon>
        <taxon>Bacteroidota</taxon>
        <taxon>Bacteroidia</taxon>
        <taxon>Bacteroidales</taxon>
        <taxon>Bacteroidaceae</taxon>
        <taxon>Bacteroidaceae incertae sedis</taxon>
        <taxon>Candidatus Caccoplasma</taxon>
    </lineage>
</organism>
<feature type="transmembrane region" description="Helical" evidence="6">
    <location>
        <begin position="340"/>
        <end position="363"/>
    </location>
</feature>
<dbReference type="Proteomes" id="UP000823636">
    <property type="component" value="Unassembled WGS sequence"/>
</dbReference>
<sequence length="518" mass="58973">MTENKQIIRNSATGVMQFVVVAVLTFICVPVFMNNLGIEAYGIFSVVTVIGNLNFFSTFGLSNVLLIFLSSQGKCEESQKDIIVISSLMFVSAFIICSILLIFRNPIINYIIPSLPINTFNDTKVLYTSLVLANIFLMMGQVGVSIIDSCQKIYITNMLQFIYNLIYWIGLVITVSLGYGLRYIGIPLFSAAFIWSCLVFWQARKTWGKITLTTSLLPEIKRLVKKHLSYGLKVFISGFLGFLVEPLSKILLSVFFGQTYAAYYDIALKIKNHLISIFNKLLYPLFPYIAGAKPGERLNYIISDCSNKLLLGVLYISAICIFVFPVLVKYWLGIEYNSTVLLYITVISVSYMLLSPPMIPIYYYLQAKKQPEKNVYIHLLNVIFNLLTFFSLYKYLGAYAILVSNFMAYFASYVLGLIYMRIYVRYRVMQNIRFYIHTALWTILVIAISAVIKYFVPETIGDIIIYPAIITGLLIIFTRKGLLISPSEINMYIGCLPKIKNMVNSILFTKKQIYDAQA</sequence>
<keyword evidence="4 6" id="KW-1133">Transmembrane helix</keyword>
<keyword evidence="5 6" id="KW-0472">Membrane</keyword>
<evidence type="ECO:0000256" key="6">
    <source>
        <dbReference type="SAM" id="Phobius"/>
    </source>
</evidence>
<feature type="transmembrane region" description="Helical" evidence="6">
    <location>
        <begin position="12"/>
        <end position="32"/>
    </location>
</feature>
<dbReference type="InterPro" id="IPR050833">
    <property type="entry name" value="Poly_Biosynth_Transport"/>
</dbReference>
<comment type="caution">
    <text evidence="7">The sequence shown here is derived from an EMBL/GenBank/DDBJ whole genome shotgun (WGS) entry which is preliminary data.</text>
</comment>
<accession>A0A9D9H859</accession>
<feature type="transmembrane region" description="Helical" evidence="6">
    <location>
        <begin position="183"/>
        <end position="201"/>
    </location>
</feature>
<reference evidence="7" key="2">
    <citation type="journal article" date="2021" name="PeerJ">
        <title>Extensive microbial diversity within the chicken gut microbiome revealed by metagenomics and culture.</title>
        <authorList>
            <person name="Gilroy R."/>
            <person name="Ravi A."/>
            <person name="Getino M."/>
            <person name="Pursley I."/>
            <person name="Horton D.L."/>
            <person name="Alikhan N.F."/>
            <person name="Baker D."/>
            <person name="Gharbi K."/>
            <person name="Hall N."/>
            <person name="Watson M."/>
            <person name="Adriaenssens E.M."/>
            <person name="Foster-Nyarko E."/>
            <person name="Jarju S."/>
            <person name="Secka A."/>
            <person name="Antonio M."/>
            <person name="Oren A."/>
            <person name="Chaudhuri R.R."/>
            <person name="La Ragione R."/>
            <person name="Hildebrand F."/>
            <person name="Pallen M.J."/>
        </authorList>
    </citation>
    <scope>NUCLEOTIDE SEQUENCE</scope>
    <source>
        <strain evidence="7">G3-4614</strain>
    </source>
</reference>
<keyword evidence="3 6" id="KW-0812">Transmembrane</keyword>
<dbReference type="GO" id="GO:0005886">
    <property type="term" value="C:plasma membrane"/>
    <property type="evidence" value="ECO:0007669"/>
    <property type="project" value="UniProtKB-SubCell"/>
</dbReference>
<feature type="transmembrane region" description="Helical" evidence="6">
    <location>
        <begin position="82"/>
        <end position="105"/>
    </location>
</feature>
<dbReference type="PANTHER" id="PTHR30250:SF11">
    <property type="entry name" value="O-ANTIGEN TRANSPORTER-RELATED"/>
    <property type="match status" value="1"/>
</dbReference>
<dbReference type="EMBL" id="JADIMW010000080">
    <property type="protein sequence ID" value="MBO8438757.1"/>
    <property type="molecule type" value="Genomic_DNA"/>
</dbReference>
<name>A0A9D9H859_9BACT</name>
<dbReference type="Pfam" id="PF01943">
    <property type="entry name" value="Polysacc_synt"/>
    <property type="match status" value="1"/>
</dbReference>
<feature type="transmembrane region" description="Helical" evidence="6">
    <location>
        <begin position="159"/>
        <end position="177"/>
    </location>
</feature>
<dbReference type="InterPro" id="IPR002797">
    <property type="entry name" value="Polysacc_synth"/>
</dbReference>
<evidence type="ECO:0000256" key="3">
    <source>
        <dbReference type="ARBA" id="ARBA00022692"/>
    </source>
</evidence>
<proteinExistence type="predicted"/>
<feature type="transmembrane region" description="Helical" evidence="6">
    <location>
        <begin position="125"/>
        <end position="147"/>
    </location>
</feature>
<evidence type="ECO:0000313" key="7">
    <source>
        <dbReference type="EMBL" id="MBO8438757.1"/>
    </source>
</evidence>
<protein>
    <submittedName>
        <fullName evidence="7">Oligosaccharide flippase family protein</fullName>
    </submittedName>
</protein>
<dbReference type="AlphaFoldDB" id="A0A9D9H859"/>
<gene>
    <name evidence="7" type="ORF">IAC54_07675</name>
</gene>
<feature type="transmembrane region" description="Helical" evidence="6">
    <location>
        <begin position="399"/>
        <end position="422"/>
    </location>
</feature>
<feature type="transmembrane region" description="Helical" evidence="6">
    <location>
        <begin position="309"/>
        <end position="328"/>
    </location>
</feature>
<evidence type="ECO:0000256" key="4">
    <source>
        <dbReference type="ARBA" id="ARBA00022989"/>
    </source>
</evidence>
<feature type="transmembrane region" description="Helical" evidence="6">
    <location>
        <begin position="375"/>
        <end position="393"/>
    </location>
</feature>
<evidence type="ECO:0000313" key="8">
    <source>
        <dbReference type="Proteomes" id="UP000823636"/>
    </source>
</evidence>
<evidence type="ECO:0000256" key="2">
    <source>
        <dbReference type="ARBA" id="ARBA00022475"/>
    </source>
</evidence>
<evidence type="ECO:0000256" key="5">
    <source>
        <dbReference type="ARBA" id="ARBA00023136"/>
    </source>
</evidence>
<reference evidence="7" key="1">
    <citation type="submission" date="2020-10" db="EMBL/GenBank/DDBJ databases">
        <authorList>
            <person name="Gilroy R."/>
        </authorList>
    </citation>
    <scope>NUCLEOTIDE SEQUENCE</scope>
    <source>
        <strain evidence="7">G3-4614</strain>
    </source>
</reference>
<feature type="transmembrane region" description="Helical" evidence="6">
    <location>
        <begin position="434"/>
        <end position="457"/>
    </location>
</feature>
<feature type="transmembrane region" description="Helical" evidence="6">
    <location>
        <begin position="44"/>
        <end position="70"/>
    </location>
</feature>
<dbReference type="PANTHER" id="PTHR30250">
    <property type="entry name" value="PST FAMILY PREDICTED COLANIC ACID TRANSPORTER"/>
    <property type="match status" value="1"/>
</dbReference>
<comment type="subcellular location">
    <subcellularLocation>
        <location evidence="1">Cell membrane</location>
        <topology evidence="1">Multi-pass membrane protein</topology>
    </subcellularLocation>
</comment>
<keyword evidence="2" id="KW-1003">Cell membrane</keyword>
<feature type="transmembrane region" description="Helical" evidence="6">
    <location>
        <begin position="463"/>
        <end position="482"/>
    </location>
</feature>
<evidence type="ECO:0000256" key="1">
    <source>
        <dbReference type="ARBA" id="ARBA00004651"/>
    </source>
</evidence>